<dbReference type="GO" id="GO:0004806">
    <property type="term" value="F:triacylglycerol lipase activity"/>
    <property type="evidence" value="ECO:0007669"/>
    <property type="project" value="TreeGrafter"/>
</dbReference>
<dbReference type="PANTHER" id="PTHR43433">
    <property type="entry name" value="HYDROLASE, ALPHA/BETA FOLD FAMILY PROTEIN"/>
    <property type="match status" value="1"/>
</dbReference>
<dbReference type="Gene3D" id="3.40.50.1820">
    <property type="entry name" value="alpha/beta hydrolase"/>
    <property type="match status" value="1"/>
</dbReference>
<reference evidence="2 3" key="1">
    <citation type="submission" date="2020-08" db="EMBL/GenBank/DDBJ databases">
        <title>Genomic Encyclopedia of Type Strains, Phase IV (KMG-V): Genome sequencing to study the core and pangenomes of soil and plant-associated prokaryotes.</title>
        <authorList>
            <person name="Whitman W."/>
        </authorList>
    </citation>
    <scope>NUCLEOTIDE SEQUENCE [LARGE SCALE GENOMIC DNA]</scope>
    <source>
        <strain evidence="2 3">M2T3</strain>
    </source>
</reference>
<dbReference type="SUPFAM" id="SSF53474">
    <property type="entry name" value="alpha/beta-Hydrolases"/>
    <property type="match status" value="1"/>
</dbReference>
<organism evidence="2 3">
    <name type="scientific">Pedobacter cryoconitis</name>
    <dbReference type="NCBI Taxonomy" id="188932"/>
    <lineage>
        <taxon>Bacteria</taxon>
        <taxon>Pseudomonadati</taxon>
        <taxon>Bacteroidota</taxon>
        <taxon>Sphingobacteriia</taxon>
        <taxon>Sphingobacteriales</taxon>
        <taxon>Sphingobacteriaceae</taxon>
        <taxon>Pedobacter</taxon>
    </lineage>
</organism>
<dbReference type="PANTHER" id="PTHR43433:SF5">
    <property type="entry name" value="AB HYDROLASE-1 DOMAIN-CONTAINING PROTEIN"/>
    <property type="match status" value="1"/>
</dbReference>
<feature type="domain" description="AB hydrolase-1" evidence="1">
    <location>
        <begin position="54"/>
        <end position="170"/>
    </location>
</feature>
<dbReference type="PROSITE" id="PS51257">
    <property type="entry name" value="PROKAR_LIPOPROTEIN"/>
    <property type="match status" value="1"/>
</dbReference>
<accession>A0A7X0MKY4</accession>
<name>A0A7X0MKY4_9SPHI</name>
<dbReference type="RefSeq" id="WP_184628780.1">
    <property type="nucleotide sequence ID" value="NZ_JACHCC010000014.1"/>
</dbReference>
<protein>
    <submittedName>
        <fullName evidence="2">Pimeloyl-ACP methyl ester carboxylesterase</fullName>
    </submittedName>
</protein>
<evidence type="ECO:0000313" key="3">
    <source>
        <dbReference type="Proteomes" id="UP000521017"/>
    </source>
</evidence>
<dbReference type="GO" id="GO:0046503">
    <property type="term" value="P:glycerolipid catabolic process"/>
    <property type="evidence" value="ECO:0007669"/>
    <property type="project" value="TreeGrafter"/>
</dbReference>
<dbReference type="InterPro" id="IPR000073">
    <property type="entry name" value="AB_hydrolase_1"/>
</dbReference>
<sequence length="270" mass="30591">MHIKNLFLYFCCVLTPLLGSCQDKTIAYGNNDKAGKYFNIRGFKMYYEVYGSGKPLLMIHGNGGDISSFTQNIPYFSKKYKVIVADSRAHGKSEDTRDSLSFEMMADDYSALLDSMHIDSTYIIGWSDGGINALLMAMRHPAKVIRLASTGANLWPDSTALSPALWKSEYETFRSGKEKTFKTAKEKNDWKIFLLDWKEPHIPLSALHQIKCPVLIIGGDHDLINTEHTVLISQHIPNAQLWILPKSGHATLIEHKDEFNRKVDEFFQAP</sequence>
<dbReference type="Pfam" id="PF00561">
    <property type="entry name" value="Abhydrolase_1"/>
    <property type="match status" value="1"/>
</dbReference>
<dbReference type="AlphaFoldDB" id="A0A7X0MKY4"/>
<proteinExistence type="predicted"/>
<evidence type="ECO:0000313" key="2">
    <source>
        <dbReference type="EMBL" id="MBB6502531.1"/>
    </source>
</evidence>
<dbReference type="InterPro" id="IPR050471">
    <property type="entry name" value="AB_hydrolase"/>
</dbReference>
<comment type="caution">
    <text evidence="2">The sequence shown here is derived from an EMBL/GenBank/DDBJ whole genome shotgun (WGS) entry which is preliminary data.</text>
</comment>
<evidence type="ECO:0000259" key="1">
    <source>
        <dbReference type="Pfam" id="PF00561"/>
    </source>
</evidence>
<dbReference type="Proteomes" id="UP000521017">
    <property type="component" value="Unassembled WGS sequence"/>
</dbReference>
<dbReference type="InterPro" id="IPR029058">
    <property type="entry name" value="AB_hydrolase_fold"/>
</dbReference>
<dbReference type="EMBL" id="JACHCC010000014">
    <property type="protein sequence ID" value="MBB6502531.1"/>
    <property type="molecule type" value="Genomic_DNA"/>
</dbReference>
<gene>
    <name evidence="2" type="ORF">HDF25_004714</name>
</gene>